<sequence length="327" mass="35226">MSEPSGHDCPRCSVELFIEVNEEVEGVDLLICKQCWGVGITAKSLDSVISTGSLLDETREEKITTSGDCKCPMCSTIMDEIELEIPENIVAKISMIESETSSLNPSTTVIIDSCSNCPSFWFDAGELDLLNGITPKLRGSNYDKKTVRLLEDHTLTQEDFQRKQIVRRVAGGLTVLGAIWFGLESEILGQIVAGILGLGGLIAMFSSNPEQALVTGTCDKCWKPDKLLAWNCQRGGCWAHICSDCESIGDDPIETYAKTLGAVALGLLVVGVGVAAFSGGGHIGGIPGGGSSEKEKKPTKIDMLLCRECTEIWKEEKTEKIPDPSGY</sequence>
<name>A0A075FTU4_9EURY</name>
<dbReference type="AlphaFoldDB" id="A0A075FTU4"/>
<proteinExistence type="predicted"/>
<protein>
    <recommendedName>
        <fullName evidence="2">Transcription factor zinc-finger domain-containing protein</fullName>
    </recommendedName>
</protein>
<evidence type="ECO:0008006" key="2">
    <source>
        <dbReference type="Google" id="ProtNLM"/>
    </source>
</evidence>
<reference evidence="1" key="1">
    <citation type="journal article" date="2014" name="Genome Biol. Evol.">
        <title>Pangenome evidence for extensive interdomain horizontal transfer affecting lineage core and shell genes in uncultured planktonic thaumarchaeota and euryarchaeota.</title>
        <authorList>
            <person name="Deschamps P."/>
            <person name="Zivanovic Y."/>
            <person name="Moreira D."/>
            <person name="Rodriguez-Valera F."/>
            <person name="Lopez-Garcia P."/>
        </authorList>
    </citation>
    <scope>NUCLEOTIDE SEQUENCE</scope>
</reference>
<accession>A0A075FTU4</accession>
<dbReference type="EMBL" id="KF900379">
    <property type="protein sequence ID" value="AIE92891.1"/>
    <property type="molecule type" value="Genomic_DNA"/>
</dbReference>
<evidence type="ECO:0000313" key="1">
    <source>
        <dbReference type="EMBL" id="AIE92891.1"/>
    </source>
</evidence>
<organism evidence="1">
    <name type="scientific">uncultured marine group II/III euryarchaeote AD1000_29_E08</name>
    <dbReference type="NCBI Taxonomy" id="1457749"/>
    <lineage>
        <taxon>Archaea</taxon>
        <taxon>Methanobacteriati</taxon>
        <taxon>Methanobacteriota</taxon>
        <taxon>environmental samples</taxon>
    </lineage>
</organism>